<comment type="caution">
    <text evidence="2">The sequence shown here is derived from an EMBL/GenBank/DDBJ whole genome shotgun (WGS) entry which is preliminary data.</text>
</comment>
<dbReference type="HOGENOM" id="CLU_2025127_0_0_11"/>
<evidence type="ECO:0008006" key="4">
    <source>
        <dbReference type="Google" id="ProtNLM"/>
    </source>
</evidence>
<dbReference type="Proteomes" id="UP000004816">
    <property type="component" value="Unassembled WGS sequence"/>
</dbReference>
<dbReference type="RefSeq" id="WP_021030257.1">
    <property type="nucleotide sequence ID" value="NZ_KI391953.1"/>
</dbReference>
<organism evidence="2 3">
    <name type="scientific">Segniliparus rugosus (strain ATCC BAA-974 / DSM 45345 / CCUG 50838 / CIP 108380 / JCM 13579 / CDC 945)</name>
    <dbReference type="NCBI Taxonomy" id="679197"/>
    <lineage>
        <taxon>Bacteria</taxon>
        <taxon>Bacillati</taxon>
        <taxon>Actinomycetota</taxon>
        <taxon>Actinomycetes</taxon>
        <taxon>Mycobacteriales</taxon>
        <taxon>Segniliparaceae</taxon>
        <taxon>Segniliparus</taxon>
    </lineage>
</organism>
<name>E5XRS0_SEGRC</name>
<keyword evidence="1" id="KW-0472">Membrane</keyword>
<dbReference type="AlphaFoldDB" id="E5XRS0"/>
<dbReference type="STRING" id="679197.HMPREF9336_02192"/>
<feature type="transmembrane region" description="Helical" evidence="1">
    <location>
        <begin position="6"/>
        <end position="27"/>
    </location>
</feature>
<evidence type="ECO:0000313" key="2">
    <source>
        <dbReference type="EMBL" id="EFV12935.2"/>
    </source>
</evidence>
<dbReference type="OrthoDB" id="9962008at2"/>
<dbReference type="EMBL" id="ACZI02000002">
    <property type="protein sequence ID" value="EFV12935.2"/>
    <property type="molecule type" value="Genomic_DNA"/>
</dbReference>
<reference evidence="2 3" key="1">
    <citation type="journal article" date="2011" name="Stand. Genomic Sci.">
        <title>High quality draft genome sequence of Segniliparus rugosus CDC 945(T)= (ATCC BAA-974(T)).</title>
        <authorList>
            <person name="Earl A.M."/>
            <person name="Desjardins C.A."/>
            <person name="Fitzgerald M.G."/>
            <person name="Arachchi H.M."/>
            <person name="Zeng Q."/>
            <person name="Mehta T."/>
            <person name="Griggs A."/>
            <person name="Birren B.W."/>
            <person name="Toney N.C."/>
            <person name="Carr J."/>
            <person name="Posey J."/>
            <person name="Butler W.R."/>
        </authorList>
    </citation>
    <scope>NUCLEOTIDE SEQUENCE [LARGE SCALE GENOMIC DNA]</scope>
    <source>
        <strain evidence="3">ATCC BAA-974 / DSM 45345 / CCUG 50838 / CIP 108380 / JCM 13579 / CDC 945</strain>
    </source>
</reference>
<gene>
    <name evidence="2" type="ORF">HMPREF9336_02192</name>
</gene>
<protein>
    <recommendedName>
        <fullName evidence="4">Minor tail protein</fullName>
    </recommendedName>
</protein>
<evidence type="ECO:0000313" key="3">
    <source>
        <dbReference type="Proteomes" id="UP000004816"/>
    </source>
</evidence>
<accession>E5XRS0</accession>
<keyword evidence="1" id="KW-1133">Transmembrane helix</keyword>
<keyword evidence="1" id="KW-0812">Transmembrane</keyword>
<dbReference type="TCDB" id="1.E.57.2.4">
    <property type="family name" value="the actinobacterial phage holin (aph) family"/>
</dbReference>
<dbReference type="eggNOG" id="ENOG5030YXP">
    <property type="taxonomic scope" value="Bacteria"/>
</dbReference>
<keyword evidence="3" id="KW-1185">Reference proteome</keyword>
<proteinExistence type="predicted"/>
<sequence length="122" mass="13146">MNGHTEIAAAVSAPIGALLGAVGKGWLERRKRRQELSLSEAQESKIDAEAAQVIAVTAVTLVDPLRSQVADLGKRVEVLEQENAATKSTLHQALDYIRSLLSWVHKHLPDKTPPQPPATLGI</sequence>
<evidence type="ECO:0000256" key="1">
    <source>
        <dbReference type="SAM" id="Phobius"/>
    </source>
</evidence>